<keyword evidence="8" id="KW-1185">Reference proteome</keyword>
<sequence length="278" mass="29927">MRIFLVEGSVANRRLLVRKLRAMPGVRVVGEANGETQALALIDWTRPDLILMSLPLAEGSGLHLLAELRRRGHSCRIAVMTSQERPVCWEDCLAAGADAFYDKATDMDALFAELAQAPRLSAGGDSSTLLREGLRGLYNNVPLCERLAQSTRSALRDGMSLAVYVLRLSAPRSIPAVQADLVTHLLIERMREASDEAGTEVLVRRSATQFSLVMPQLDDAAPAAERASRLGAMMGEPVSAGERGSALKVELGMALFATDPLPVRGMLSLNQATSFAAS</sequence>
<evidence type="ECO:0000313" key="7">
    <source>
        <dbReference type="EMBL" id="MDY0748649.1"/>
    </source>
</evidence>
<proteinExistence type="predicted"/>
<gene>
    <name evidence="7" type="ORF">SNE35_29395</name>
</gene>
<dbReference type="PROSITE" id="PS50110">
    <property type="entry name" value="RESPONSE_REGULATORY"/>
    <property type="match status" value="1"/>
</dbReference>
<evidence type="ECO:0000259" key="5">
    <source>
        <dbReference type="PROSITE" id="PS50110"/>
    </source>
</evidence>
<evidence type="ECO:0000259" key="6">
    <source>
        <dbReference type="PROSITE" id="PS50887"/>
    </source>
</evidence>
<dbReference type="InterPro" id="IPR000160">
    <property type="entry name" value="GGDEF_dom"/>
</dbReference>
<reference evidence="7 8" key="1">
    <citation type="submission" date="2023-11" db="EMBL/GenBank/DDBJ databases">
        <title>Paucibacter sp. nov., isolated from fresh soil in Korea.</title>
        <authorList>
            <person name="Le N.T.T."/>
        </authorList>
    </citation>
    <scope>NUCLEOTIDE SEQUENCE [LARGE SCALE GENOMIC DNA]</scope>
    <source>
        <strain evidence="7 8">R3-3</strain>
    </source>
</reference>
<evidence type="ECO:0000256" key="2">
    <source>
        <dbReference type="ARBA" id="ARBA00023125"/>
    </source>
</evidence>
<dbReference type="Gene3D" id="3.30.70.270">
    <property type="match status" value="1"/>
</dbReference>
<dbReference type="InterPro" id="IPR043128">
    <property type="entry name" value="Rev_trsase/Diguanyl_cyclase"/>
</dbReference>
<comment type="caution">
    <text evidence="4">Lacks conserved residue(s) required for the propagation of feature annotation.</text>
</comment>
<dbReference type="Gene3D" id="3.40.50.2300">
    <property type="match status" value="1"/>
</dbReference>
<dbReference type="InterPro" id="IPR011006">
    <property type="entry name" value="CheY-like_superfamily"/>
</dbReference>
<dbReference type="Pfam" id="PF00072">
    <property type="entry name" value="Response_reg"/>
    <property type="match status" value="1"/>
</dbReference>
<keyword evidence="1" id="KW-0805">Transcription regulation</keyword>
<dbReference type="PANTHER" id="PTHR43214:SF41">
    <property type="entry name" value="NITRATE_NITRITE RESPONSE REGULATOR PROTEIN NARP"/>
    <property type="match status" value="1"/>
</dbReference>
<dbReference type="SUPFAM" id="SSF52172">
    <property type="entry name" value="CheY-like"/>
    <property type="match status" value="1"/>
</dbReference>
<dbReference type="RefSeq" id="WP_320426617.1">
    <property type="nucleotide sequence ID" value="NZ_JAXCLA010000011.1"/>
</dbReference>
<evidence type="ECO:0000256" key="4">
    <source>
        <dbReference type="PROSITE-ProRule" id="PRU00169"/>
    </source>
</evidence>
<accession>A0ABU5DTA3</accession>
<dbReference type="InterPro" id="IPR039420">
    <property type="entry name" value="WalR-like"/>
</dbReference>
<dbReference type="PROSITE" id="PS50887">
    <property type="entry name" value="GGDEF"/>
    <property type="match status" value="1"/>
</dbReference>
<dbReference type="SUPFAM" id="SSF55073">
    <property type="entry name" value="Nucleotide cyclase"/>
    <property type="match status" value="1"/>
</dbReference>
<feature type="domain" description="GGDEF" evidence="6">
    <location>
        <begin position="159"/>
        <end position="278"/>
    </location>
</feature>
<dbReference type="InterPro" id="IPR029787">
    <property type="entry name" value="Nucleotide_cyclase"/>
</dbReference>
<protein>
    <submittedName>
        <fullName evidence="7">Response regulator</fullName>
    </submittedName>
</protein>
<organism evidence="7 8">
    <name type="scientific">Roseateles agri</name>
    <dbReference type="NCBI Taxonomy" id="3098619"/>
    <lineage>
        <taxon>Bacteria</taxon>
        <taxon>Pseudomonadati</taxon>
        <taxon>Pseudomonadota</taxon>
        <taxon>Betaproteobacteria</taxon>
        <taxon>Burkholderiales</taxon>
        <taxon>Sphaerotilaceae</taxon>
        <taxon>Roseateles</taxon>
    </lineage>
</organism>
<evidence type="ECO:0000256" key="1">
    <source>
        <dbReference type="ARBA" id="ARBA00023015"/>
    </source>
</evidence>
<dbReference type="EMBL" id="JAXCLA010000011">
    <property type="protein sequence ID" value="MDY0748649.1"/>
    <property type="molecule type" value="Genomic_DNA"/>
</dbReference>
<dbReference type="Proteomes" id="UP001285263">
    <property type="component" value="Unassembled WGS sequence"/>
</dbReference>
<dbReference type="PANTHER" id="PTHR43214">
    <property type="entry name" value="TWO-COMPONENT RESPONSE REGULATOR"/>
    <property type="match status" value="1"/>
</dbReference>
<evidence type="ECO:0000313" key="8">
    <source>
        <dbReference type="Proteomes" id="UP001285263"/>
    </source>
</evidence>
<comment type="caution">
    <text evidence="7">The sequence shown here is derived from an EMBL/GenBank/DDBJ whole genome shotgun (WGS) entry which is preliminary data.</text>
</comment>
<keyword evidence="2" id="KW-0238">DNA-binding</keyword>
<dbReference type="SMART" id="SM00448">
    <property type="entry name" value="REC"/>
    <property type="match status" value="1"/>
</dbReference>
<feature type="domain" description="Response regulatory" evidence="5">
    <location>
        <begin position="2"/>
        <end position="118"/>
    </location>
</feature>
<dbReference type="InterPro" id="IPR001789">
    <property type="entry name" value="Sig_transdc_resp-reg_receiver"/>
</dbReference>
<evidence type="ECO:0000256" key="3">
    <source>
        <dbReference type="ARBA" id="ARBA00023163"/>
    </source>
</evidence>
<name>A0ABU5DTA3_9BURK</name>
<keyword evidence="3" id="KW-0804">Transcription</keyword>